<evidence type="ECO:0000313" key="2">
    <source>
        <dbReference type="EMBL" id="KAJ8957687.1"/>
    </source>
</evidence>
<evidence type="ECO:0000313" key="3">
    <source>
        <dbReference type="Proteomes" id="UP001162162"/>
    </source>
</evidence>
<keyword evidence="3" id="KW-1185">Reference proteome</keyword>
<accession>A0AAV8Z0M3</accession>
<dbReference type="GO" id="GO:0008061">
    <property type="term" value="F:chitin binding"/>
    <property type="evidence" value="ECO:0007669"/>
    <property type="project" value="InterPro"/>
</dbReference>
<dbReference type="SUPFAM" id="SSF57625">
    <property type="entry name" value="Invertebrate chitin-binding proteins"/>
    <property type="match status" value="1"/>
</dbReference>
<dbReference type="Pfam" id="PF01607">
    <property type="entry name" value="CBM_14"/>
    <property type="match status" value="1"/>
</dbReference>
<proteinExistence type="predicted"/>
<dbReference type="InterPro" id="IPR036508">
    <property type="entry name" value="Chitin-bd_dom_sf"/>
</dbReference>
<dbReference type="InterPro" id="IPR002557">
    <property type="entry name" value="Chitin-bd_dom"/>
</dbReference>
<evidence type="ECO:0000259" key="1">
    <source>
        <dbReference type="PROSITE" id="PS50940"/>
    </source>
</evidence>
<gene>
    <name evidence="2" type="ORF">NQ318_017579</name>
</gene>
<sequence>MAKLATQTRAHLLTAPSSCTSAGVYEASNCNQYYECVYVMWWYELVLQTCSSGEAFDSSTGTCVTDSTCSS</sequence>
<comment type="caution">
    <text evidence="2">The sequence shown here is derived from an EMBL/GenBank/DDBJ whole genome shotgun (WGS) entry which is preliminary data.</text>
</comment>
<organism evidence="2 3">
    <name type="scientific">Aromia moschata</name>
    <dbReference type="NCBI Taxonomy" id="1265417"/>
    <lineage>
        <taxon>Eukaryota</taxon>
        <taxon>Metazoa</taxon>
        <taxon>Ecdysozoa</taxon>
        <taxon>Arthropoda</taxon>
        <taxon>Hexapoda</taxon>
        <taxon>Insecta</taxon>
        <taxon>Pterygota</taxon>
        <taxon>Neoptera</taxon>
        <taxon>Endopterygota</taxon>
        <taxon>Coleoptera</taxon>
        <taxon>Polyphaga</taxon>
        <taxon>Cucujiformia</taxon>
        <taxon>Chrysomeloidea</taxon>
        <taxon>Cerambycidae</taxon>
        <taxon>Cerambycinae</taxon>
        <taxon>Callichromatini</taxon>
        <taxon>Aromia</taxon>
    </lineage>
</organism>
<name>A0AAV8Z0M3_9CUCU</name>
<dbReference type="SMART" id="SM00494">
    <property type="entry name" value="ChtBD2"/>
    <property type="match status" value="1"/>
</dbReference>
<dbReference type="GO" id="GO:0005576">
    <property type="term" value="C:extracellular region"/>
    <property type="evidence" value="ECO:0007669"/>
    <property type="project" value="InterPro"/>
</dbReference>
<dbReference type="EMBL" id="JAPWTK010000021">
    <property type="protein sequence ID" value="KAJ8957687.1"/>
    <property type="molecule type" value="Genomic_DNA"/>
</dbReference>
<protein>
    <recommendedName>
        <fullName evidence="1">Chitin-binding type-2 domain-containing protein</fullName>
    </recommendedName>
</protein>
<reference evidence="2" key="1">
    <citation type="journal article" date="2023" name="Insect Mol. Biol.">
        <title>Genome sequencing provides insights into the evolution of gene families encoding plant cell wall-degrading enzymes in longhorned beetles.</title>
        <authorList>
            <person name="Shin N.R."/>
            <person name="Okamura Y."/>
            <person name="Kirsch R."/>
            <person name="Pauchet Y."/>
        </authorList>
    </citation>
    <scope>NUCLEOTIDE SEQUENCE</scope>
    <source>
        <tissue evidence="2">Midgut</tissue>
    </source>
</reference>
<dbReference type="AlphaFoldDB" id="A0AAV8Z0M3"/>
<dbReference type="Gene3D" id="2.170.140.10">
    <property type="entry name" value="Chitin binding domain"/>
    <property type="match status" value="1"/>
</dbReference>
<dbReference type="PROSITE" id="PS50940">
    <property type="entry name" value="CHIT_BIND_II"/>
    <property type="match status" value="1"/>
</dbReference>
<dbReference type="Proteomes" id="UP001162162">
    <property type="component" value="Unassembled WGS sequence"/>
</dbReference>
<feature type="domain" description="Chitin-binding type-2" evidence="1">
    <location>
        <begin position="16"/>
        <end position="71"/>
    </location>
</feature>